<sequence>MKQPILFMIVGLPGSGKTTQAKEIESEQKALRFTPDEWITALYGNDVDRPHRDAVRDPVELFQWQVAKRALTLGCNVVLDWGFWAREERTKYRKEAETLGAQVKIIFLDAAIEELWSRISARPESSKGTLHITREELEQWAKMFEPPTNEELN</sequence>
<proteinExistence type="predicted"/>
<accession>A0A1F5PJG4</accession>
<dbReference type="Gene3D" id="3.40.50.300">
    <property type="entry name" value="P-loop containing nucleotide triphosphate hydrolases"/>
    <property type="match status" value="1"/>
</dbReference>
<evidence type="ECO:0008006" key="3">
    <source>
        <dbReference type="Google" id="ProtNLM"/>
    </source>
</evidence>
<evidence type="ECO:0000313" key="1">
    <source>
        <dbReference type="EMBL" id="OGE90083.1"/>
    </source>
</evidence>
<dbReference type="EMBL" id="MFEY01000007">
    <property type="protein sequence ID" value="OGE90083.1"/>
    <property type="molecule type" value="Genomic_DNA"/>
</dbReference>
<dbReference type="PANTHER" id="PTHR37807">
    <property type="entry name" value="OS07G0160300 PROTEIN"/>
    <property type="match status" value="1"/>
</dbReference>
<dbReference type="PANTHER" id="PTHR37807:SF3">
    <property type="entry name" value="OS07G0160300 PROTEIN"/>
    <property type="match status" value="1"/>
</dbReference>
<organism evidence="1 2">
    <name type="scientific">Candidatus Doudnabacteria bacterium RIFCSPHIGHO2_12_FULL_48_16</name>
    <dbReference type="NCBI Taxonomy" id="1817838"/>
    <lineage>
        <taxon>Bacteria</taxon>
        <taxon>Candidatus Doudnaibacteriota</taxon>
    </lineage>
</organism>
<dbReference type="AlphaFoldDB" id="A0A1F5PJG4"/>
<comment type="caution">
    <text evidence="1">The sequence shown here is derived from an EMBL/GenBank/DDBJ whole genome shotgun (WGS) entry which is preliminary data.</text>
</comment>
<dbReference type="SUPFAM" id="SSF52540">
    <property type="entry name" value="P-loop containing nucleoside triphosphate hydrolases"/>
    <property type="match status" value="1"/>
</dbReference>
<name>A0A1F5PJG4_9BACT</name>
<dbReference type="PRINTS" id="PR01100">
    <property type="entry name" value="SHIKIMTKNASE"/>
</dbReference>
<gene>
    <name evidence="1" type="ORF">A3E29_03165</name>
</gene>
<dbReference type="InterPro" id="IPR027417">
    <property type="entry name" value="P-loop_NTPase"/>
</dbReference>
<reference evidence="1 2" key="1">
    <citation type="journal article" date="2016" name="Nat. Commun.">
        <title>Thousands of microbial genomes shed light on interconnected biogeochemical processes in an aquifer system.</title>
        <authorList>
            <person name="Anantharaman K."/>
            <person name="Brown C.T."/>
            <person name="Hug L.A."/>
            <person name="Sharon I."/>
            <person name="Castelle C.J."/>
            <person name="Probst A.J."/>
            <person name="Thomas B.C."/>
            <person name="Singh A."/>
            <person name="Wilkins M.J."/>
            <person name="Karaoz U."/>
            <person name="Brodie E.L."/>
            <person name="Williams K.H."/>
            <person name="Hubbard S.S."/>
            <person name="Banfield J.F."/>
        </authorList>
    </citation>
    <scope>NUCLEOTIDE SEQUENCE [LARGE SCALE GENOMIC DNA]</scope>
</reference>
<dbReference type="Proteomes" id="UP000177682">
    <property type="component" value="Unassembled WGS sequence"/>
</dbReference>
<protein>
    <recommendedName>
        <fullName evidence="3">Kinase</fullName>
    </recommendedName>
</protein>
<dbReference type="Pfam" id="PF13671">
    <property type="entry name" value="AAA_33"/>
    <property type="match status" value="1"/>
</dbReference>
<evidence type="ECO:0000313" key="2">
    <source>
        <dbReference type="Proteomes" id="UP000177682"/>
    </source>
</evidence>